<comment type="caution">
    <text evidence="4">The sequence shown here is derived from an EMBL/GenBank/DDBJ whole genome shotgun (WGS) entry which is preliminary data.</text>
</comment>
<feature type="binding site" evidence="2">
    <location>
        <position position="97"/>
    </location>
    <ligand>
        <name>substrate</name>
    </ligand>
</feature>
<protein>
    <submittedName>
        <fullName evidence="4">Lipase</fullName>
    </submittedName>
</protein>
<dbReference type="InterPro" id="IPR051044">
    <property type="entry name" value="MAG_DAG_Lipase"/>
</dbReference>
<evidence type="ECO:0000259" key="3">
    <source>
        <dbReference type="Pfam" id="PF12146"/>
    </source>
</evidence>
<dbReference type="PANTHER" id="PTHR11614">
    <property type="entry name" value="PHOSPHOLIPASE-RELATED"/>
    <property type="match status" value="1"/>
</dbReference>
<dbReference type="InterPro" id="IPR022742">
    <property type="entry name" value="Hydrolase_4"/>
</dbReference>
<accession>A0A0V8JJH5</accession>
<proteinExistence type="predicted"/>
<dbReference type="Gene3D" id="3.40.50.1820">
    <property type="entry name" value="alpha/beta hydrolase"/>
    <property type="match status" value="1"/>
</dbReference>
<dbReference type="RefSeq" id="WP_035320890.1">
    <property type="nucleotide sequence ID" value="NZ_KQ758672.1"/>
</dbReference>
<reference evidence="4 5" key="1">
    <citation type="submission" date="2015-11" db="EMBL/GenBank/DDBJ databases">
        <title>Bacillus caseinolyticus sp nov.</title>
        <authorList>
            <person name="Dastager S.G."/>
            <person name="Mawlankar R."/>
        </authorList>
    </citation>
    <scope>NUCLEOTIDE SEQUENCE [LARGE SCALE GENOMIC DNA]</scope>
    <source>
        <strain evidence="4 5">SGD-V-76</strain>
    </source>
</reference>
<name>A0A0V8JJH5_9BACI</name>
<feature type="binding site" evidence="2">
    <location>
        <position position="28"/>
    </location>
    <ligand>
        <name>substrate</name>
    </ligand>
</feature>
<dbReference type="GO" id="GO:0052689">
    <property type="term" value="F:carboxylic ester hydrolase activity"/>
    <property type="evidence" value="ECO:0007669"/>
    <property type="project" value="InterPro"/>
</dbReference>
<evidence type="ECO:0000256" key="2">
    <source>
        <dbReference type="PIRSR" id="PIRSR017388-2"/>
    </source>
</evidence>
<feature type="domain" description="Serine aminopeptidase S33" evidence="3">
    <location>
        <begin position="22"/>
        <end position="226"/>
    </location>
</feature>
<keyword evidence="5" id="KW-1185">Reference proteome</keyword>
<gene>
    <name evidence="4" type="ORF">AS180_15535</name>
</gene>
<evidence type="ECO:0000313" key="5">
    <source>
        <dbReference type="Proteomes" id="UP000053681"/>
    </source>
</evidence>
<dbReference type="SUPFAM" id="SSF53474">
    <property type="entry name" value="alpha/beta-Hydrolases"/>
    <property type="match status" value="1"/>
</dbReference>
<dbReference type="Pfam" id="PF12146">
    <property type="entry name" value="Hydrolase_4"/>
    <property type="match status" value="1"/>
</dbReference>
<evidence type="ECO:0000313" key="4">
    <source>
        <dbReference type="EMBL" id="KSU87005.1"/>
    </source>
</evidence>
<dbReference type="AlphaFoldDB" id="A0A0V8JJH5"/>
<dbReference type="Proteomes" id="UP000053681">
    <property type="component" value="Unassembled WGS sequence"/>
</dbReference>
<dbReference type="InterPro" id="IPR029058">
    <property type="entry name" value="AB_hydrolase_fold"/>
</dbReference>
<organism evidence="4 5">
    <name type="scientific">Priestia veravalensis</name>
    <dbReference type="NCBI Taxonomy" id="1414648"/>
    <lineage>
        <taxon>Bacteria</taxon>
        <taxon>Bacillati</taxon>
        <taxon>Bacillota</taxon>
        <taxon>Bacilli</taxon>
        <taxon>Bacillales</taxon>
        <taxon>Bacillaceae</taxon>
        <taxon>Priestia</taxon>
    </lineage>
</organism>
<sequence length="256" mass="28758">MERYDVIQGAEAFYHKGNEVGILVSHGFMGTPQSMEHIGQGLAAKGYTVYGIRLTGHGTHYRDIEQATYENWKADFLEGYRFLKERCEHVFILGQSMGGTLTFHTASQGLDLSGVIAINPAMNSIPSMEAYRNAHTLRYVKEDKPDIKDPNVHEITYDKVPVRSMRELLSLMDEAEERLSYVTCPALVLTSTVDHVVPPSNSAYILEHIRSKTAHQVMLPNSYHVASMDYDKDQIIQHTARFVKATVAKKKAVGVK</sequence>
<evidence type="ECO:0000256" key="1">
    <source>
        <dbReference type="PIRSR" id="PIRSR017388-1"/>
    </source>
</evidence>
<feature type="active site" description="Charge relay system" evidence="1">
    <location>
        <position position="194"/>
    </location>
</feature>
<dbReference type="EMBL" id="LNQP01000057">
    <property type="protein sequence ID" value="KSU87005.1"/>
    <property type="molecule type" value="Genomic_DNA"/>
</dbReference>
<dbReference type="InterPro" id="IPR012354">
    <property type="entry name" value="Esterase_lipase"/>
</dbReference>
<feature type="active site" description="Charge relay system" evidence="1">
    <location>
        <position position="224"/>
    </location>
</feature>
<feature type="active site" description="Nucleophile" evidence="1">
    <location>
        <position position="96"/>
    </location>
</feature>
<dbReference type="PIRSF" id="PIRSF017388">
    <property type="entry name" value="Esterase_lipase"/>
    <property type="match status" value="1"/>
</dbReference>